<dbReference type="PANTHER" id="PTHR44051:SF8">
    <property type="entry name" value="GLUTATHIONE S-TRANSFERASE GSTA"/>
    <property type="match status" value="1"/>
</dbReference>
<dbReference type="PROSITE" id="PS50404">
    <property type="entry name" value="GST_NTER"/>
    <property type="match status" value="1"/>
</dbReference>
<dbReference type="STRING" id="1237896.T0K0H4"/>
<gene>
    <name evidence="5" type="ORF">CGLO_15924</name>
</gene>
<reference evidence="6" key="1">
    <citation type="journal article" date="2013" name="Mol. Plant Microbe Interact.">
        <title>Global aspects of pacC regulation of pathogenicity genes in Colletotrichum gloeosporioides as revealed by transcriptome analysis.</title>
        <authorList>
            <person name="Alkan N."/>
            <person name="Meng X."/>
            <person name="Friedlander G."/>
            <person name="Reuveni E."/>
            <person name="Sukno S."/>
            <person name="Sherman A."/>
            <person name="Thon M."/>
            <person name="Fluhr R."/>
            <person name="Prusky D."/>
        </authorList>
    </citation>
    <scope>NUCLEOTIDE SEQUENCE [LARGE SCALE GENOMIC DNA]</scope>
    <source>
        <strain evidence="6">Cg-14</strain>
    </source>
</reference>
<evidence type="ECO:0008006" key="7">
    <source>
        <dbReference type="Google" id="ProtNLM"/>
    </source>
</evidence>
<dbReference type="SUPFAM" id="SSF47616">
    <property type="entry name" value="GST C-terminal domain-like"/>
    <property type="match status" value="1"/>
</dbReference>
<evidence type="ECO:0000313" key="6">
    <source>
        <dbReference type="Proteomes" id="UP000015530"/>
    </source>
</evidence>
<dbReference type="SUPFAM" id="SSF52833">
    <property type="entry name" value="Thioredoxin-like"/>
    <property type="match status" value="1"/>
</dbReference>
<dbReference type="InterPro" id="IPR036282">
    <property type="entry name" value="Glutathione-S-Trfase_C_sf"/>
</dbReference>
<organism evidence="5 6">
    <name type="scientific">Colletotrichum gloeosporioides (strain Cg-14)</name>
    <name type="common">Anthracnose fungus</name>
    <name type="synonym">Glomerella cingulata</name>
    <dbReference type="NCBI Taxonomy" id="1237896"/>
    <lineage>
        <taxon>Eukaryota</taxon>
        <taxon>Fungi</taxon>
        <taxon>Dikarya</taxon>
        <taxon>Ascomycota</taxon>
        <taxon>Pezizomycotina</taxon>
        <taxon>Sordariomycetes</taxon>
        <taxon>Hypocreomycetidae</taxon>
        <taxon>Glomerellales</taxon>
        <taxon>Glomerellaceae</taxon>
        <taxon>Colletotrichum</taxon>
        <taxon>Colletotrichum gloeosporioides species complex</taxon>
    </lineage>
</organism>
<dbReference type="InterPro" id="IPR010987">
    <property type="entry name" value="Glutathione-S-Trfase_C-like"/>
</dbReference>
<evidence type="ECO:0000256" key="1">
    <source>
        <dbReference type="ARBA" id="ARBA00007409"/>
    </source>
</evidence>
<dbReference type="PROSITE" id="PS50405">
    <property type="entry name" value="GST_CTER"/>
    <property type="match status" value="1"/>
</dbReference>
<dbReference type="HOGENOM" id="CLU_011226_14_0_1"/>
<evidence type="ECO:0000259" key="3">
    <source>
        <dbReference type="PROSITE" id="PS50404"/>
    </source>
</evidence>
<dbReference type="InterPro" id="IPR004045">
    <property type="entry name" value="Glutathione_S-Trfase_N"/>
</dbReference>
<dbReference type="Gene3D" id="1.20.1050.10">
    <property type="match status" value="2"/>
</dbReference>
<dbReference type="EMBL" id="AMYD01003789">
    <property type="protein sequence ID" value="EQB45224.1"/>
    <property type="molecule type" value="Genomic_DNA"/>
</dbReference>
<dbReference type="SFLD" id="SFLDS00019">
    <property type="entry name" value="Glutathione_Transferase_(cytos"/>
    <property type="match status" value="1"/>
</dbReference>
<feature type="domain" description="GST C-terminal" evidence="4">
    <location>
        <begin position="97"/>
        <end position="248"/>
    </location>
</feature>
<dbReference type="InterPro" id="IPR040079">
    <property type="entry name" value="Glutathione_S-Trfase"/>
</dbReference>
<dbReference type="Proteomes" id="UP000015530">
    <property type="component" value="Unassembled WGS sequence"/>
</dbReference>
<proteinExistence type="inferred from homology"/>
<dbReference type="OMA" id="EYWETVS"/>
<dbReference type="InterPro" id="IPR004046">
    <property type="entry name" value="GST_C"/>
</dbReference>
<sequence length="274" mass="30891">MGIKTNITLHTEGTLNGLKPTILLAELDLEYKLVTIDIVTQANKKPWFLKINPNGRIPAMSDVDGSGREIRIFESGAILEYLVARYDKDNRTSYPYNFTEYWETVSWLTWQMAGVGPIQGQASHFTSKKSTECAQCEVSRSLSWPCPHLIGSAGEEVPYALSRYVHETRRLYRVLDAHLAQSAFGYIIGDRVTIADIAIWPWVSAYKYSGLSTIDDFPHIKKWLSLVLQRPGFEKGRNAPGPHKMNDVSEQELNDIAALLDTWIIDAMKRDAAA</sequence>
<dbReference type="SFLD" id="SFLDG00358">
    <property type="entry name" value="Main_(cytGST)"/>
    <property type="match status" value="1"/>
</dbReference>
<accession>T0K0H4</accession>
<dbReference type="PANTHER" id="PTHR44051">
    <property type="entry name" value="GLUTATHIONE S-TRANSFERASE-RELATED"/>
    <property type="match status" value="1"/>
</dbReference>
<comment type="similarity">
    <text evidence="1 2">Belongs to the GST superfamily.</text>
</comment>
<dbReference type="InterPro" id="IPR036249">
    <property type="entry name" value="Thioredoxin-like_sf"/>
</dbReference>
<dbReference type="OrthoDB" id="422574at2759"/>
<comment type="caution">
    <text evidence="5">The sequence shown here is derived from an EMBL/GenBank/DDBJ whole genome shotgun (WGS) entry which is preliminary data.</text>
</comment>
<protein>
    <recommendedName>
        <fullName evidence="7">Glutathione S-transferase</fullName>
    </recommendedName>
</protein>
<evidence type="ECO:0000256" key="2">
    <source>
        <dbReference type="RuleBase" id="RU003494"/>
    </source>
</evidence>
<dbReference type="Gene3D" id="3.40.30.10">
    <property type="entry name" value="Glutaredoxin"/>
    <property type="match status" value="1"/>
</dbReference>
<dbReference type="CDD" id="cd03048">
    <property type="entry name" value="GST_N_Ure2p_like"/>
    <property type="match status" value="1"/>
</dbReference>
<evidence type="ECO:0000259" key="4">
    <source>
        <dbReference type="PROSITE" id="PS50405"/>
    </source>
</evidence>
<dbReference type="Pfam" id="PF02798">
    <property type="entry name" value="GST_N"/>
    <property type="match status" value="1"/>
</dbReference>
<name>T0K0H4_COLGC</name>
<feature type="domain" description="GST N-terminal" evidence="3">
    <location>
        <begin position="4"/>
        <end position="90"/>
    </location>
</feature>
<dbReference type="AlphaFoldDB" id="T0K0H4"/>
<evidence type="ECO:0000313" key="5">
    <source>
        <dbReference type="EMBL" id="EQB45224.1"/>
    </source>
</evidence>
<dbReference type="Pfam" id="PF00043">
    <property type="entry name" value="GST_C"/>
    <property type="match status" value="1"/>
</dbReference>